<dbReference type="RefSeq" id="WP_138364785.1">
    <property type="nucleotide sequence ID" value="NZ_VCEJ01000002.1"/>
</dbReference>
<organism evidence="6 7">
    <name type="scientific">Dyadobacter luticola</name>
    <dbReference type="NCBI Taxonomy" id="1979387"/>
    <lineage>
        <taxon>Bacteria</taxon>
        <taxon>Pseudomonadati</taxon>
        <taxon>Bacteroidota</taxon>
        <taxon>Cytophagia</taxon>
        <taxon>Cytophagales</taxon>
        <taxon>Spirosomataceae</taxon>
        <taxon>Dyadobacter</taxon>
    </lineage>
</organism>
<sequence>MPSIAENIARLEKGLKQETKLVAVTKTKPVEALMEAYQAGSKRFGENKVQEMVSKFEALPKDIDWHMIGHLQTNKVKYIAPFVTLIHSVDSFKLLKEINKEAAKSERIIECLLQIFIASEETKFGLSEEEAAEILNSPDLAALTHIKVIGLMGMASNTEDTNIIRTEFRGLKALFESFKKLENDRIEMRELSMGMSGDYEIAMEEGSTLIRVGSAIFGSR</sequence>
<evidence type="ECO:0000313" key="6">
    <source>
        <dbReference type="EMBL" id="TLV03576.1"/>
    </source>
</evidence>
<accession>A0A5R9L4R6</accession>
<dbReference type="GO" id="GO:0030170">
    <property type="term" value="F:pyridoxal phosphate binding"/>
    <property type="evidence" value="ECO:0007669"/>
    <property type="project" value="UniProtKB-UniRule"/>
</dbReference>
<dbReference type="NCBIfam" id="TIGR00044">
    <property type="entry name" value="YggS family pyridoxal phosphate-dependent enzyme"/>
    <property type="match status" value="1"/>
</dbReference>
<name>A0A5R9L4R6_9BACT</name>
<comment type="function">
    <text evidence="2">Pyridoxal 5'-phosphate (PLP)-binding protein, which is involved in PLP homeostasis.</text>
</comment>
<dbReference type="Proteomes" id="UP000306402">
    <property type="component" value="Unassembled WGS sequence"/>
</dbReference>
<keyword evidence="7" id="KW-1185">Reference proteome</keyword>
<dbReference type="InterPro" id="IPR029066">
    <property type="entry name" value="PLP-binding_barrel"/>
</dbReference>
<feature type="modified residue" description="N6-(pyridoxal phosphate)lysine" evidence="2 3">
    <location>
        <position position="26"/>
    </location>
</feature>
<gene>
    <name evidence="6" type="ORF">FEN17_08220</name>
</gene>
<evidence type="ECO:0000259" key="5">
    <source>
        <dbReference type="Pfam" id="PF01168"/>
    </source>
</evidence>
<reference evidence="6 7" key="1">
    <citation type="submission" date="2019-05" db="EMBL/GenBank/DDBJ databases">
        <authorList>
            <person name="Qu J.-H."/>
        </authorList>
    </citation>
    <scope>NUCLEOTIDE SEQUENCE [LARGE SCALE GENOMIC DNA]</scope>
    <source>
        <strain evidence="6 7">T17</strain>
    </source>
</reference>
<dbReference type="PROSITE" id="PS01211">
    <property type="entry name" value="UPF0001"/>
    <property type="match status" value="1"/>
</dbReference>
<dbReference type="InterPro" id="IPR001608">
    <property type="entry name" value="Ala_racemase_N"/>
</dbReference>
<dbReference type="Pfam" id="PF01168">
    <property type="entry name" value="Ala_racemase_N"/>
    <property type="match status" value="1"/>
</dbReference>
<dbReference type="FunFam" id="3.20.20.10:FF:000018">
    <property type="entry name" value="Pyridoxal phosphate homeostasis protein"/>
    <property type="match status" value="1"/>
</dbReference>
<dbReference type="CDD" id="cd00635">
    <property type="entry name" value="PLPDE_III_YBL036c_like"/>
    <property type="match status" value="1"/>
</dbReference>
<proteinExistence type="inferred from homology"/>
<evidence type="ECO:0000256" key="3">
    <source>
        <dbReference type="PIRSR" id="PIRSR004848-1"/>
    </source>
</evidence>
<comment type="caution">
    <text evidence="6">The sequence shown here is derived from an EMBL/GenBank/DDBJ whole genome shotgun (WGS) entry which is preliminary data.</text>
</comment>
<evidence type="ECO:0000256" key="1">
    <source>
        <dbReference type="ARBA" id="ARBA00022898"/>
    </source>
</evidence>
<dbReference type="OrthoDB" id="9804072at2"/>
<dbReference type="HAMAP" id="MF_02087">
    <property type="entry name" value="PLP_homeostasis"/>
    <property type="match status" value="1"/>
</dbReference>
<comment type="cofactor">
    <cofactor evidence="3">
        <name>pyridoxal 5'-phosphate</name>
        <dbReference type="ChEBI" id="CHEBI:597326"/>
    </cofactor>
</comment>
<evidence type="ECO:0000313" key="7">
    <source>
        <dbReference type="Proteomes" id="UP000306402"/>
    </source>
</evidence>
<dbReference type="SUPFAM" id="SSF51419">
    <property type="entry name" value="PLP-binding barrel"/>
    <property type="match status" value="1"/>
</dbReference>
<comment type="similarity">
    <text evidence="2 4">Belongs to the pyridoxal phosphate-binding protein YggS/PROSC family.</text>
</comment>
<evidence type="ECO:0000256" key="2">
    <source>
        <dbReference type="HAMAP-Rule" id="MF_02087"/>
    </source>
</evidence>
<feature type="domain" description="Alanine racemase N-terminal" evidence="5">
    <location>
        <begin position="3"/>
        <end position="219"/>
    </location>
</feature>
<dbReference type="InterPro" id="IPR011078">
    <property type="entry name" value="PyrdxlP_homeostasis"/>
</dbReference>
<evidence type="ECO:0000256" key="4">
    <source>
        <dbReference type="RuleBase" id="RU004514"/>
    </source>
</evidence>
<dbReference type="PIRSF" id="PIRSF004848">
    <property type="entry name" value="YBL036c_PLPDEIII"/>
    <property type="match status" value="1"/>
</dbReference>
<dbReference type="PANTHER" id="PTHR10146">
    <property type="entry name" value="PROLINE SYNTHETASE CO-TRANSCRIBED BACTERIAL HOMOLOG PROTEIN"/>
    <property type="match status" value="1"/>
</dbReference>
<protein>
    <recommendedName>
        <fullName evidence="2">Pyridoxal phosphate homeostasis protein</fullName>
        <shortName evidence="2">PLP homeostasis protein</shortName>
    </recommendedName>
</protein>
<keyword evidence="1 2" id="KW-0663">Pyridoxal phosphate</keyword>
<dbReference type="Gene3D" id="3.20.20.10">
    <property type="entry name" value="Alanine racemase"/>
    <property type="match status" value="1"/>
</dbReference>
<dbReference type="AlphaFoldDB" id="A0A5R9L4R6"/>
<dbReference type="PANTHER" id="PTHR10146:SF14">
    <property type="entry name" value="PYRIDOXAL PHOSPHATE HOMEOSTASIS PROTEIN"/>
    <property type="match status" value="1"/>
</dbReference>
<dbReference type="EMBL" id="VCEJ01000002">
    <property type="protein sequence ID" value="TLV03576.1"/>
    <property type="molecule type" value="Genomic_DNA"/>
</dbReference>